<comment type="cofactor">
    <cofactor evidence="8">
        <name>Mg(2+)</name>
        <dbReference type="ChEBI" id="CHEBI:18420"/>
    </cofactor>
</comment>
<keyword evidence="7 8" id="KW-0456">Lyase</keyword>
<feature type="domain" description="Radical SAM core" evidence="9">
    <location>
        <begin position="36"/>
        <end position="144"/>
    </location>
</feature>
<comment type="similarity">
    <text evidence="8">Belongs to the radical SAM superfamily. 7-carboxy-7-deazaguanine synthase family.</text>
</comment>
<keyword evidence="8" id="KW-0671">Queuosine biosynthesis</keyword>
<comment type="caution">
    <text evidence="10">The sequence shown here is derived from an EMBL/GenBank/DDBJ whole genome shotgun (WGS) entry which is preliminary data.</text>
</comment>
<comment type="pathway">
    <text evidence="8">Purine metabolism; 7-cyano-7-deazaguanine biosynthesis.</text>
</comment>
<proteinExistence type="inferred from homology"/>
<keyword evidence="1 8" id="KW-0004">4Fe-4S</keyword>
<organism evidence="10 11">
    <name type="scientific">Calditerrivibrio nitroreducens</name>
    <dbReference type="NCBI Taxonomy" id="477976"/>
    <lineage>
        <taxon>Bacteria</taxon>
        <taxon>Pseudomonadati</taxon>
        <taxon>Deferribacterota</taxon>
        <taxon>Deferribacteres</taxon>
        <taxon>Deferribacterales</taxon>
        <taxon>Calditerrivibrionaceae</taxon>
    </lineage>
</organism>
<dbReference type="InterPro" id="IPR013785">
    <property type="entry name" value="Aldolase_TIM"/>
</dbReference>
<comment type="catalytic activity">
    <reaction evidence="8">
        <text>6-carboxy-5,6,7,8-tetrahydropterin + H(+) = 7-carboxy-7-carbaguanine + NH4(+)</text>
        <dbReference type="Rhea" id="RHEA:27974"/>
        <dbReference type="ChEBI" id="CHEBI:15378"/>
        <dbReference type="ChEBI" id="CHEBI:28938"/>
        <dbReference type="ChEBI" id="CHEBI:61032"/>
        <dbReference type="ChEBI" id="CHEBI:61036"/>
        <dbReference type="EC" id="4.3.99.3"/>
    </reaction>
</comment>
<keyword evidence="5 8" id="KW-0408">Iron</keyword>
<evidence type="ECO:0000256" key="5">
    <source>
        <dbReference type="ARBA" id="ARBA00023004"/>
    </source>
</evidence>
<dbReference type="UniPathway" id="UPA00391"/>
<dbReference type="SUPFAM" id="SSF102114">
    <property type="entry name" value="Radical SAM enzymes"/>
    <property type="match status" value="1"/>
</dbReference>
<dbReference type="GO" id="GO:0051539">
    <property type="term" value="F:4 iron, 4 sulfur cluster binding"/>
    <property type="evidence" value="ECO:0007669"/>
    <property type="project" value="UniProtKB-UniRule"/>
</dbReference>
<keyword evidence="3 8" id="KW-0479">Metal-binding</keyword>
<dbReference type="GO" id="GO:1904047">
    <property type="term" value="F:S-adenosyl-L-methionine binding"/>
    <property type="evidence" value="ECO:0007669"/>
    <property type="project" value="UniProtKB-UniRule"/>
</dbReference>
<feature type="binding site" evidence="8">
    <location>
        <position position="91"/>
    </location>
    <ligand>
        <name>substrate</name>
    </ligand>
</feature>
<dbReference type="SFLD" id="SFLDS00029">
    <property type="entry name" value="Radical_SAM"/>
    <property type="match status" value="1"/>
</dbReference>
<dbReference type="EMBL" id="PNIN01000027">
    <property type="protein sequence ID" value="PMP72119.1"/>
    <property type="molecule type" value="Genomic_DNA"/>
</dbReference>
<dbReference type="Gene3D" id="3.20.20.70">
    <property type="entry name" value="Aldolase class I"/>
    <property type="match status" value="1"/>
</dbReference>
<comment type="cofactor">
    <cofactor evidence="8">
        <name>[4Fe-4S] cluster</name>
        <dbReference type="ChEBI" id="CHEBI:49883"/>
    </cofactor>
    <text evidence="8">Binds 1 [4Fe-4S] cluster. The cluster is coordinated with 3 cysteines and an exchangeable S-adenosyl-L-methionine.</text>
</comment>
<dbReference type="CDD" id="cd01335">
    <property type="entry name" value="Radical_SAM"/>
    <property type="match status" value="1"/>
</dbReference>
<dbReference type="PANTHER" id="PTHR42836:SF1">
    <property type="entry name" value="7-CARBOXY-7-DEAZAGUANINE SYNTHASE"/>
    <property type="match status" value="1"/>
</dbReference>
<keyword evidence="6 8" id="KW-0411">Iron-sulfur</keyword>
<dbReference type="HAMAP" id="MF_00917">
    <property type="entry name" value="QueE"/>
    <property type="match status" value="1"/>
</dbReference>
<feature type="binding site" evidence="8">
    <location>
        <position position="42"/>
    </location>
    <ligand>
        <name>[4Fe-4S] cluster</name>
        <dbReference type="ChEBI" id="CHEBI:49883"/>
        <note>4Fe-4S-S-AdoMet</note>
    </ligand>
</feature>
<dbReference type="PIRSF" id="PIRSF000370">
    <property type="entry name" value="QueE"/>
    <property type="match status" value="1"/>
</dbReference>
<evidence type="ECO:0000256" key="3">
    <source>
        <dbReference type="ARBA" id="ARBA00022723"/>
    </source>
</evidence>
<reference evidence="10 11" key="1">
    <citation type="submission" date="2018-01" db="EMBL/GenBank/DDBJ databases">
        <title>Metagenomic assembled genomes from two thermal pools in the Uzon Caldera, Kamchatka, Russia.</title>
        <authorList>
            <person name="Wilkins L."/>
            <person name="Ettinger C."/>
        </authorList>
    </citation>
    <scope>NUCLEOTIDE SEQUENCE [LARGE SCALE GENOMIC DNA]</scope>
    <source>
        <strain evidence="10">ZAV-05</strain>
    </source>
</reference>
<feature type="binding site" evidence="8">
    <location>
        <position position="93"/>
    </location>
    <ligand>
        <name>S-adenosyl-L-methionine</name>
        <dbReference type="ChEBI" id="CHEBI:59789"/>
    </ligand>
</feature>
<feature type="binding site" evidence="8">
    <location>
        <position position="47"/>
    </location>
    <ligand>
        <name>Mg(2+)</name>
        <dbReference type="ChEBI" id="CHEBI:18420"/>
    </ligand>
</feature>
<evidence type="ECO:0000313" key="10">
    <source>
        <dbReference type="EMBL" id="PMP72119.1"/>
    </source>
</evidence>
<dbReference type="InterPro" id="IPR007197">
    <property type="entry name" value="rSAM"/>
</dbReference>
<gene>
    <name evidence="8" type="primary">queE</name>
    <name evidence="10" type="ORF">C0187_02390</name>
</gene>
<feature type="binding site" evidence="8">
    <location>
        <position position="34"/>
    </location>
    <ligand>
        <name>substrate</name>
    </ligand>
</feature>
<evidence type="ECO:0000256" key="2">
    <source>
        <dbReference type="ARBA" id="ARBA00022691"/>
    </source>
</evidence>
<dbReference type="Proteomes" id="UP000242881">
    <property type="component" value="Unassembled WGS sequence"/>
</dbReference>
<feature type="binding site" evidence="8">
    <location>
        <begin position="19"/>
        <end position="21"/>
    </location>
    <ligand>
        <name>substrate</name>
    </ligand>
</feature>
<feature type="binding site" evidence="8">
    <location>
        <position position="38"/>
    </location>
    <ligand>
        <name>[4Fe-4S] cluster</name>
        <dbReference type="ChEBI" id="CHEBI:49883"/>
        <note>4Fe-4S-S-AdoMet</note>
    </ligand>
</feature>
<evidence type="ECO:0000256" key="6">
    <source>
        <dbReference type="ARBA" id="ARBA00023014"/>
    </source>
</evidence>
<dbReference type="GO" id="GO:0008616">
    <property type="term" value="P:tRNA queuosine(34) biosynthetic process"/>
    <property type="evidence" value="ECO:0007669"/>
    <property type="project" value="UniProtKB-UniRule"/>
</dbReference>
<comment type="function">
    <text evidence="8">Catalyzes the complex heterocyclic radical-mediated conversion of 6-carboxy-5,6,7,8-tetrahydropterin (CPH4) to 7-carboxy-7-deazaguanine (CDG), a step common to the biosynthetic pathways of all 7-deazapurine-containing compounds.</text>
</comment>
<comment type="caution">
    <text evidence="8">Lacks conserved residue(s) required for the propagation of feature annotation.</text>
</comment>
<dbReference type="GO" id="GO:0016840">
    <property type="term" value="F:carbon-nitrogen lyase activity"/>
    <property type="evidence" value="ECO:0007669"/>
    <property type="project" value="UniProtKB-UniRule"/>
</dbReference>
<name>A0A2J6WPE3_9BACT</name>
<dbReference type="AlphaFoldDB" id="A0A2J6WPE3"/>
<feature type="binding site" evidence="8">
    <location>
        <position position="45"/>
    </location>
    <ligand>
        <name>[4Fe-4S] cluster</name>
        <dbReference type="ChEBI" id="CHEBI:49883"/>
        <note>4Fe-4S-S-AdoMet</note>
    </ligand>
</feature>
<sequence length="237" mass="26858">MPLQNTSSEGFIKEVFTSIQGEGKYVGALQLFVRLSGCSIGCKGCDTDYSFSDSFDLDGISVLSNPITAEKLSYIIYDHIKPNSIHSISITGGEPLLQKDFLKELIFYLKGYGYRIFLETSGFFIDRLNEVGDMVDIISLDFKLGESFGVEFSLDEIGKIKDEIKDKIYVKIVLKDSFDFVVGRKILDGLALLGKTEFYLHFFDNCIKTNKIIMNYFYSNGVDVFYVPQLHKLLEIK</sequence>
<dbReference type="InterPro" id="IPR024924">
    <property type="entry name" value="7-CO-7-deazaguanine_synth-like"/>
</dbReference>
<comment type="subunit">
    <text evidence="8">Homodimer.</text>
</comment>
<protein>
    <recommendedName>
        <fullName evidence="8">7-carboxy-7-deazaguanine synthase</fullName>
        <shortName evidence="8">CDG synthase</shortName>
        <ecNumber evidence="8">4.3.99.3</ecNumber>
    </recommendedName>
    <alternativeName>
        <fullName evidence="8">Queuosine biosynthesis protein QueE</fullName>
    </alternativeName>
</protein>
<evidence type="ECO:0000256" key="7">
    <source>
        <dbReference type="ARBA" id="ARBA00023239"/>
    </source>
</evidence>
<comment type="cofactor">
    <cofactor evidence="8">
        <name>S-adenosyl-L-methionine</name>
        <dbReference type="ChEBI" id="CHEBI:59789"/>
    </cofactor>
    <text evidence="8">Binds 1 S-adenosyl-L-methionine per subunit.</text>
</comment>
<evidence type="ECO:0000259" key="9">
    <source>
        <dbReference type="Pfam" id="PF04055"/>
    </source>
</evidence>
<dbReference type="EC" id="4.3.99.3" evidence="8"/>
<dbReference type="InterPro" id="IPR058240">
    <property type="entry name" value="rSAM_sf"/>
</dbReference>
<evidence type="ECO:0000313" key="11">
    <source>
        <dbReference type="Proteomes" id="UP000242881"/>
    </source>
</evidence>
<keyword evidence="2 8" id="KW-0949">S-adenosyl-L-methionine</keyword>
<evidence type="ECO:0000256" key="1">
    <source>
        <dbReference type="ARBA" id="ARBA00022485"/>
    </source>
</evidence>
<dbReference type="RefSeq" id="WP_424605777.1">
    <property type="nucleotide sequence ID" value="NZ_JBNAVA010000007.1"/>
</dbReference>
<accession>A0A2J6WPE3</accession>
<dbReference type="PANTHER" id="PTHR42836">
    <property type="entry name" value="7-CARBOXY-7-DEAZAGUANINE SYNTHASE"/>
    <property type="match status" value="1"/>
</dbReference>
<dbReference type="Pfam" id="PF04055">
    <property type="entry name" value="Radical_SAM"/>
    <property type="match status" value="1"/>
</dbReference>
<evidence type="ECO:0000256" key="8">
    <source>
        <dbReference type="HAMAP-Rule" id="MF_00917"/>
    </source>
</evidence>
<dbReference type="GO" id="GO:0000287">
    <property type="term" value="F:magnesium ion binding"/>
    <property type="evidence" value="ECO:0007669"/>
    <property type="project" value="UniProtKB-UniRule"/>
</dbReference>
<keyword evidence="4 8" id="KW-0460">Magnesium</keyword>
<evidence type="ECO:0000256" key="4">
    <source>
        <dbReference type="ARBA" id="ARBA00022842"/>
    </source>
</evidence>